<name>A0A102LGS9_9BURK</name>
<organism evidence="1 2">
    <name type="scientific">Burkholderia ubonensis</name>
    <dbReference type="NCBI Taxonomy" id="101571"/>
    <lineage>
        <taxon>Bacteria</taxon>
        <taxon>Pseudomonadati</taxon>
        <taxon>Pseudomonadota</taxon>
        <taxon>Betaproteobacteria</taxon>
        <taxon>Burkholderiales</taxon>
        <taxon>Burkholderiaceae</taxon>
        <taxon>Burkholderia</taxon>
        <taxon>Burkholderia cepacia complex</taxon>
    </lineage>
</organism>
<evidence type="ECO:0000313" key="1">
    <source>
        <dbReference type="EMBL" id="KUZ93638.1"/>
    </source>
</evidence>
<protein>
    <submittedName>
        <fullName evidence="1">Polyketide synthase</fullName>
    </submittedName>
</protein>
<dbReference type="AlphaFoldDB" id="A0A102LGS9"/>
<dbReference type="RefSeq" id="WP_059632028.1">
    <property type="nucleotide sequence ID" value="NZ_CP013368.1"/>
</dbReference>
<sequence>MKSATSNAVEHDAKSHEDILDWMTGYLAARLRTDRGSIDVNRQFIDYGLDSADAMKMVGDLEDYVGFELSPSLPYQYPTIDALAQALADLSAGR</sequence>
<dbReference type="InterPro" id="IPR036736">
    <property type="entry name" value="ACP-like_sf"/>
</dbReference>
<dbReference type="SUPFAM" id="SSF47336">
    <property type="entry name" value="ACP-like"/>
    <property type="match status" value="1"/>
</dbReference>
<dbReference type="EMBL" id="LOTN01000016">
    <property type="protein sequence ID" value="KUZ93638.1"/>
    <property type="molecule type" value="Genomic_DNA"/>
</dbReference>
<dbReference type="InterPro" id="IPR020806">
    <property type="entry name" value="PKS_PP-bd"/>
</dbReference>
<dbReference type="Gene3D" id="1.10.1200.10">
    <property type="entry name" value="ACP-like"/>
    <property type="match status" value="1"/>
</dbReference>
<accession>A0A102LGS9</accession>
<dbReference type="Pfam" id="PF00550">
    <property type="entry name" value="PP-binding"/>
    <property type="match status" value="1"/>
</dbReference>
<dbReference type="InterPro" id="IPR009081">
    <property type="entry name" value="PP-bd_ACP"/>
</dbReference>
<evidence type="ECO:0000313" key="2">
    <source>
        <dbReference type="Proteomes" id="UP000065521"/>
    </source>
</evidence>
<comment type="caution">
    <text evidence="1">The sequence shown here is derived from an EMBL/GenBank/DDBJ whole genome shotgun (WGS) entry which is preliminary data.</text>
</comment>
<gene>
    <name evidence="1" type="ORF">WI38_08575</name>
</gene>
<dbReference type="Proteomes" id="UP000065521">
    <property type="component" value="Unassembled WGS sequence"/>
</dbReference>
<dbReference type="PROSITE" id="PS50075">
    <property type="entry name" value="CARRIER"/>
    <property type="match status" value="1"/>
</dbReference>
<dbReference type="SMART" id="SM01294">
    <property type="entry name" value="PKS_PP_betabranch"/>
    <property type="match status" value="1"/>
</dbReference>
<dbReference type="SMART" id="SM00823">
    <property type="entry name" value="PKS_PP"/>
    <property type="match status" value="1"/>
</dbReference>
<proteinExistence type="predicted"/>
<dbReference type="GO" id="GO:0031177">
    <property type="term" value="F:phosphopantetheine binding"/>
    <property type="evidence" value="ECO:0007669"/>
    <property type="project" value="InterPro"/>
</dbReference>
<reference evidence="1 2" key="1">
    <citation type="submission" date="2015-11" db="EMBL/GenBank/DDBJ databases">
        <title>Expanding the genomic diversity of Burkholderia species for the development of highly accurate diagnostics.</title>
        <authorList>
            <person name="Sahl J."/>
            <person name="Keim P."/>
            <person name="Wagner D."/>
        </authorList>
    </citation>
    <scope>NUCLEOTIDE SEQUENCE [LARGE SCALE GENOMIC DNA]</scope>
    <source>
        <strain evidence="1 2">RF32-BP4</strain>
    </source>
</reference>